<evidence type="ECO:0000256" key="4">
    <source>
        <dbReference type="ARBA" id="ARBA00023128"/>
    </source>
</evidence>
<evidence type="ECO:0000313" key="12">
    <source>
        <dbReference type="Proteomes" id="UP001303160"/>
    </source>
</evidence>
<evidence type="ECO:0000256" key="1">
    <source>
        <dbReference type="ARBA" id="ARBA00004273"/>
    </source>
</evidence>
<dbReference type="SUPFAM" id="SSF51306">
    <property type="entry name" value="LexA/Signal peptidase"/>
    <property type="match status" value="1"/>
</dbReference>
<comment type="similarity">
    <text evidence="6">Belongs to the peptidase S26 family. IMP1 subfamily.</text>
</comment>
<feature type="domain" description="Peptidase S26" evidence="10">
    <location>
        <begin position="209"/>
        <end position="243"/>
    </location>
</feature>
<organism evidence="11 12">
    <name type="scientific">Triangularia verruculosa</name>
    <dbReference type="NCBI Taxonomy" id="2587418"/>
    <lineage>
        <taxon>Eukaryota</taxon>
        <taxon>Fungi</taxon>
        <taxon>Dikarya</taxon>
        <taxon>Ascomycota</taxon>
        <taxon>Pezizomycotina</taxon>
        <taxon>Sordariomycetes</taxon>
        <taxon>Sordariomycetidae</taxon>
        <taxon>Sordariales</taxon>
        <taxon>Podosporaceae</taxon>
        <taxon>Triangularia</taxon>
    </lineage>
</organism>
<dbReference type="InterPro" id="IPR036286">
    <property type="entry name" value="LexA/Signal_pep-like_sf"/>
</dbReference>
<dbReference type="PANTHER" id="PTHR12383:SF16">
    <property type="entry name" value="MITOCHONDRIAL INNER MEMBRANE PROTEASE SUBUNIT 1"/>
    <property type="match status" value="1"/>
</dbReference>
<evidence type="ECO:0000256" key="6">
    <source>
        <dbReference type="ARBA" id="ARBA00038445"/>
    </source>
</evidence>
<comment type="subcellular location">
    <subcellularLocation>
        <location evidence="1 8">Mitochondrion inner membrane</location>
    </subcellularLocation>
</comment>
<dbReference type="GO" id="GO:0006465">
    <property type="term" value="P:signal peptide processing"/>
    <property type="evidence" value="ECO:0007669"/>
    <property type="project" value="InterPro"/>
</dbReference>
<dbReference type="EMBL" id="MU863887">
    <property type="protein sequence ID" value="KAK4203650.1"/>
    <property type="molecule type" value="Genomic_DNA"/>
</dbReference>
<dbReference type="EC" id="3.4.21.-" evidence="8"/>
<feature type="compositionally biased region" description="Low complexity" evidence="9">
    <location>
        <begin position="71"/>
        <end position="88"/>
    </location>
</feature>
<name>A0AAN7B072_9PEZI</name>
<keyword evidence="5" id="KW-0472">Membrane</keyword>
<dbReference type="CDD" id="cd06530">
    <property type="entry name" value="S26_SPase_I"/>
    <property type="match status" value="1"/>
</dbReference>
<protein>
    <recommendedName>
        <fullName evidence="8">Mitochondrial inner membrane protease subunit</fullName>
        <ecNumber evidence="8">3.4.21.-</ecNumber>
    </recommendedName>
</protein>
<feature type="compositionally biased region" description="Basic and acidic residues" evidence="9">
    <location>
        <begin position="266"/>
        <end position="278"/>
    </location>
</feature>
<keyword evidence="12" id="KW-1185">Reference proteome</keyword>
<dbReference type="Proteomes" id="UP001303160">
    <property type="component" value="Unassembled WGS sequence"/>
</dbReference>
<dbReference type="InterPro" id="IPR000223">
    <property type="entry name" value="Pept_S26A_signal_pept_1"/>
</dbReference>
<dbReference type="NCBIfam" id="TIGR02227">
    <property type="entry name" value="sigpep_I_bact"/>
    <property type="match status" value="1"/>
</dbReference>
<evidence type="ECO:0000256" key="9">
    <source>
        <dbReference type="SAM" id="MobiDB-lite"/>
    </source>
</evidence>
<sequence length="284" mass="31943">MSSLPRLRAVCWRPRLSSHSSLRSLTRLSLTQPYSSTISPPHSSRPQSLNTIFLLPRYTYSTTATITQVEQKQQQDNKNNNNNNNSQNEPPPREPLFRHPIRLLLSYLKLLALLHLFWNHILSLAPAEGPSMLATYPITGTWVLTSRFHRHGRDLHVGDLVTYHIPDRPSSIGVKRVLGLPGDYVLIGTPGEFWHTGADPRADDSLMLQVPEGHVYLVGDNLPASNDSRIFGPVPLGLIRSKVIASMEPSFQRGPFANFQWVKNPMTRDEPPTREEVLAARAGR</sequence>
<feature type="active site" evidence="7">
    <location>
        <position position="175"/>
    </location>
</feature>
<dbReference type="GO" id="GO:0004252">
    <property type="term" value="F:serine-type endopeptidase activity"/>
    <property type="evidence" value="ECO:0007669"/>
    <property type="project" value="InterPro"/>
</dbReference>
<keyword evidence="4 8" id="KW-0496">Mitochondrion</keyword>
<dbReference type="InterPro" id="IPR052064">
    <property type="entry name" value="Mito_IMP1_subunit"/>
</dbReference>
<keyword evidence="8 11" id="KW-0645">Protease</keyword>
<dbReference type="PANTHER" id="PTHR12383">
    <property type="entry name" value="PROTEASE FAMILY S26 MITOCHONDRIAL INNER MEMBRANE PROTEASE-RELATED"/>
    <property type="match status" value="1"/>
</dbReference>
<proteinExistence type="inferred from homology"/>
<evidence type="ECO:0000256" key="2">
    <source>
        <dbReference type="ARBA" id="ARBA00022792"/>
    </source>
</evidence>
<reference evidence="11" key="2">
    <citation type="submission" date="2023-05" db="EMBL/GenBank/DDBJ databases">
        <authorList>
            <consortium name="Lawrence Berkeley National Laboratory"/>
            <person name="Steindorff A."/>
            <person name="Hensen N."/>
            <person name="Bonometti L."/>
            <person name="Westerberg I."/>
            <person name="Brannstrom I.O."/>
            <person name="Guillou S."/>
            <person name="Cros-Aarteil S."/>
            <person name="Calhoun S."/>
            <person name="Haridas S."/>
            <person name="Kuo A."/>
            <person name="Mondo S."/>
            <person name="Pangilinan J."/>
            <person name="Riley R."/>
            <person name="Labutti K."/>
            <person name="Andreopoulos B."/>
            <person name="Lipzen A."/>
            <person name="Chen C."/>
            <person name="Yanf M."/>
            <person name="Daum C."/>
            <person name="Ng V."/>
            <person name="Clum A."/>
            <person name="Ohm R."/>
            <person name="Martin F."/>
            <person name="Silar P."/>
            <person name="Natvig D."/>
            <person name="Lalanne C."/>
            <person name="Gautier V."/>
            <person name="Ament-Velasquez S.L."/>
            <person name="Kruys A."/>
            <person name="Hutchinson M.I."/>
            <person name="Powell A.J."/>
            <person name="Barry K."/>
            <person name="Miller A.N."/>
            <person name="Grigoriev I.V."/>
            <person name="Debuchy R."/>
            <person name="Gladieux P."/>
            <person name="Thoren M.H."/>
            <person name="Johannesson H."/>
        </authorList>
    </citation>
    <scope>NUCLEOTIDE SEQUENCE</scope>
    <source>
        <strain evidence="11">CBS 315.58</strain>
    </source>
</reference>
<comment type="caution">
    <text evidence="11">The sequence shown here is derived from an EMBL/GenBank/DDBJ whole genome shotgun (WGS) entry which is preliminary data.</text>
</comment>
<dbReference type="PRINTS" id="PR00727">
    <property type="entry name" value="LEADERPTASE"/>
</dbReference>
<evidence type="ECO:0000256" key="5">
    <source>
        <dbReference type="ARBA" id="ARBA00023136"/>
    </source>
</evidence>
<dbReference type="GO" id="GO:0006627">
    <property type="term" value="P:protein processing involved in protein targeting to mitochondrion"/>
    <property type="evidence" value="ECO:0007669"/>
    <property type="project" value="TreeGrafter"/>
</dbReference>
<evidence type="ECO:0000256" key="8">
    <source>
        <dbReference type="RuleBase" id="RU362041"/>
    </source>
</evidence>
<dbReference type="Pfam" id="PF10502">
    <property type="entry name" value="Peptidase_S26"/>
    <property type="match status" value="2"/>
</dbReference>
<feature type="active site" evidence="7">
    <location>
        <position position="131"/>
    </location>
</feature>
<evidence type="ECO:0000313" key="11">
    <source>
        <dbReference type="EMBL" id="KAK4203650.1"/>
    </source>
</evidence>
<gene>
    <name evidence="11" type="ORF">QBC40DRAFT_218634</name>
</gene>
<reference evidence="11" key="1">
    <citation type="journal article" date="2023" name="Mol. Phylogenet. Evol.">
        <title>Genome-scale phylogeny and comparative genomics of the fungal order Sordariales.</title>
        <authorList>
            <person name="Hensen N."/>
            <person name="Bonometti L."/>
            <person name="Westerberg I."/>
            <person name="Brannstrom I.O."/>
            <person name="Guillou S."/>
            <person name="Cros-Aarteil S."/>
            <person name="Calhoun S."/>
            <person name="Haridas S."/>
            <person name="Kuo A."/>
            <person name="Mondo S."/>
            <person name="Pangilinan J."/>
            <person name="Riley R."/>
            <person name="LaButti K."/>
            <person name="Andreopoulos B."/>
            <person name="Lipzen A."/>
            <person name="Chen C."/>
            <person name="Yan M."/>
            <person name="Daum C."/>
            <person name="Ng V."/>
            <person name="Clum A."/>
            <person name="Steindorff A."/>
            <person name="Ohm R.A."/>
            <person name="Martin F."/>
            <person name="Silar P."/>
            <person name="Natvig D.O."/>
            <person name="Lalanne C."/>
            <person name="Gautier V."/>
            <person name="Ament-Velasquez S.L."/>
            <person name="Kruys A."/>
            <person name="Hutchinson M.I."/>
            <person name="Powell A.J."/>
            <person name="Barry K."/>
            <person name="Miller A.N."/>
            <person name="Grigoriev I.V."/>
            <person name="Debuchy R."/>
            <person name="Gladieux P."/>
            <person name="Hiltunen Thoren M."/>
            <person name="Johannesson H."/>
        </authorList>
    </citation>
    <scope>NUCLEOTIDE SEQUENCE</scope>
    <source>
        <strain evidence="11">CBS 315.58</strain>
    </source>
</reference>
<feature type="region of interest" description="Disordered" evidence="9">
    <location>
        <begin position="69"/>
        <end position="94"/>
    </location>
</feature>
<keyword evidence="3 8" id="KW-0378">Hydrolase</keyword>
<dbReference type="GO" id="GO:0042720">
    <property type="term" value="C:mitochondrial inner membrane peptidase complex"/>
    <property type="evidence" value="ECO:0007669"/>
    <property type="project" value="TreeGrafter"/>
</dbReference>
<dbReference type="AlphaFoldDB" id="A0AAN7B072"/>
<dbReference type="Gene3D" id="2.10.109.10">
    <property type="entry name" value="Umud Fragment, subunit A"/>
    <property type="match status" value="1"/>
</dbReference>
<feature type="domain" description="Peptidase S26" evidence="10">
    <location>
        <begin position="103"/>
        <end position="186"/>
    </location>
</feature>
<keyword evidence="2 8" id="KW-0999">Mitochondrion inner membrane</keyword>
<feature type="region of interest" description="Disordered" evidence="9">
    <location>
        <begin position="265"/>
        <end position="284"/>
    </location>
</feature>
<dbReference type="InterPro" id="IPR019533">
    <property type="entry name" value="Peptidase_S26"/>
</dbReference>
<evidence type="ECO:0000256" key="7">
    <source>
        <dbReference type="PIRSR" id="PIRSR600223-1"/>
    </source>
</evidence>
<evidence type="ECO:0000259" key="10">
    <source>
        <dbReference type="Pfam" id="PF10502"/>
    </source>
</evidence>
<accession>A0AAN7B072</accession>
<evidence type="ECO:0000256" key="3">
    <source>
        <dbReference type="ARBA" id="ARBA00022801"/>
    </source>
</evidence>